<dbReference type="InterPro" id="IPR007409">
    <property type="entry name" value="Restrct_endonuc_type1_HsdR_N"/>
</dbReference>
<name>A0ABS5B730_9STRE</name>
<dbReference type="Gene3D" id="3.90.1570.50">
    <property type="match status" value="1"/>
</dbReference>
<proteinExistence type="inferred from homology"/>
<evidence type="ECO:0000313" key="13">
    <source>
        <dbReference type="Proteomes" id="UP001519296"/>
    </source>
</evidence>
<dbReference type="Proteomes" id="UP001519296">
    <property type="component" value="Unassembled WGS sequence"/>
</dbReference>
<keyword evidence="4" id="KW-0540">Nuclease</keyword>
<keyword evidence="10" id="KW-0238">DNA-binding</keyword>
<evidence type="ECO:0000256" key="1">
    <source>
        <dbReference type="ARBA" id="ARBA00000851"/>
    </source>
</evidence>
<reference evidence="12 13" key="1">
    <citation type="submission" date="2018-02" db="EMBL/GenBank/DDBJ databases">
        <title>Draft genome sequence of Streptococcus oricebi CCUG 70868T type strain.</title>
        <authorList>
            <person name="Mendez V."/>
            <person name="Salva-Serra F."/>
            <person name="Jaen-Luchoro D."/>
            <person name="Gonzales-Siles L."/>
            <person name="Karlsson R."/>
            <person name="Engstrom-Jakobsson H."/>
            <person name="Busquets A."/>
            <person name="Gomila M."/>
            <person name="Pineiro-Iglesias B."/>
            <person name="Bennasar-Figueras A."/>
            <person name="Seeger M."/>
            <person name="Moore E."/>
        </authorList>
    </citation>
    <scope>NUCLEOTIDE SEQUENCE [LARGE SCALE GENOMIC DNA]</scope>
    <source>
        <strain evidence="12 13">CCUG 70868</strain>
    </source>
</reference>
<keyword evidence="13" id="KW-1185">Reference proteome</keyword>
<evidence type="ECO:0000256" key="3">
    <source>
        <dbReference type="ARBA" id="ARBA00012654"/>
    </source>
</evidence>
<dbReference type="PROSITE" id="PS51192">
    <property type="entry name" value="HELICASE_ATP_BIND_1"/>
    <property type="match status" value="1"/>
</dbReference>
<keyword evidence="7 12" id="KW-0255">Endonuclease</keyword>
<evidence type="ECO:0000256" key="7">
    <source>
        <dbReference type="ARBA" id="ARBA00022759"/>
    </source>
</evidence>
<accession>A0ABS5B730</accession>
<dbReference type="SMART" id="SM00487">
    <property type="entry name" value="DEXDc"/>
    <property type="match status" value="1"/>
</dbReference>
<keyword evidence="8" id="KW-0378">Hydrolase</keyword>
<comment type="caution">
    <text evidence="12">The sequence shown here is derived from an EMBL/GenBank/DDBJ whole genome shotgun (WGS) entry which is preliminary data.</text>
</comment>
<dbReference type="InterPro" id="IPR040980">
    <property type="entry name" value="SWI2_SNF2"/>
</dbReference>
<dbReference type="Pfam" id="PF22679">
    <property type="entry name" value="T1R_D3-like"/>
    <property type="match status" value="1"/>
</dbReference>
<evidence type="ECO:0000256" key="4">
    <source>
        <dbReference type="ARBA" id="ARBA00022722"/>
    </source>
</evidence>
<organism evidence="12 13">
    <name type="scientific">Streptococcus oricebi</name>
    <dbReference type="NCBI Taxonomy" id="1547447"/>
    <lineage>
        <taxon>Bacteria</taxon>
        <taxon>Bacillati</taxon>
        <taxon>Bacillota</taxon>
        <taxon>Bacilli</taxon>
        <taxon>Lactobacillales</taxon>
        <taxon>Streptococcaceae</taxon>
        <taxon>Streptococcus</taxon>
    </lineage>
</organism>
<protein>
    <recommendedName>
        <fullName evidence="3">type I site-specific deoxyribonuclease</fullName>
        <ecNumber evidence="3">3.1.21.3</ecNumber>
    </recommendedName>
</protein>
<dbReference type="PANTHER" id="PTHR30195">
    <property type="entry name" value="TYPE I SITE-SPECIFIC DEOXYRIBONUCLEASE PROTEIN SUBUNIT M AND R"/>
    <property type="match status" value="1"/>
</dbReference>
<dbReference type="RefSeq" id="WP_209629173.1">
    <property type="nucleotide sequence ID" value="NZ_PRDG01000007.1"/>
</dbReference>
<dbReference type="CDD" id="cd22332">
    <property type="entry name" value="HsdR_N"/>
    <property type="match status" value="1"/>
</dbReference>
<dbReference type="InterPro" id="IPR027417">
    <property type="entry name" value="P-loop_NTPase"/>
</dbReference>
<comment type="catalytic activity">
    <reaction evidence="1">
        <text>Endonucleolytic cleavage of DNA to give random double-stranded fragments with terminal 5'-phosphates, ATP is simultaneously hydrolyzed.</text>
        <dbReference type="EC" id="3.1.21.3"/>
    </reaction>
</comment>
<evidence type="ECO:0000259" key="11">
    <source>
        <dbReference type="PROSITE" id="PS51192"/>
    </source>
</evidence>
<keyword evidence="5" id="KW-0547">Nucleotide-binding</keyword>
<keyword evidence="6" id="KW-0680">Restriction system</keyword>
<dbReference type="Gene3D" id="3.40.50.300">
    <property type="entry name" value="P-loop containing nucleotide triphosphate hydrolases"/>
    <property type="match status" value="3"/>
</dbReference>
<comment type="similarity">
    <text evidence="2">Belongs to the HsdR family.</text>
</comment>
<dbReference type="InterPro" id="IPR051268">
    <property type="entry name" value="Type-I_R_enzyme_R_subunit"/>
</dbReference>
<feature type="domain" description="Helicase ATP-binding" evidence="11">
    <location>
        <begin position="317"/>
        <end position="482"/>
    </location>
</feature>
<dbReference type="Pfam" id="PF04313">
    <property type="entry name" value="HSDR_N"/>
    <property type="match status" value="1"/>
</dbReference>
<dbReference type="GO" id="GO:0004519">
    <property type="term" value="F:endonuclease activity"/>
    <property type="evidence" value="ECO:0007669"/>
    <property type="project" value="UniProtKB-KW"/>
</dbReference>
<dbReference type="InterPro" id="IPR055180">
    <property type="entry name" value="HsdR_RecA-like_helicase_dom_2"/>
</dbReference>
<dbReference type="Pfam" id="PF18766">
    <property type="entry name" value="SWI2_SNF2"/>
    <property type="match status" value="1"/>
</dbReference>
<evidence type="ECO:0000256" key="5">
    <source>
        <dbReference type="ARBA" id="ARBA00022741"/>
    </source>
</evidence>
<evidence type="ECO:0000256" key="8">
    <source>
        <dbReference type="ARBA" id="ARBA00022801"/>
    </source>
</evidence>
<dbReference type="EC" id="3.1.21.3" evidence="3"/>
<evidence type="ECO:0000256" key="10">
    <source>
        <dbReference type="ARBA" id="ARBA00023125"/>
    </source>
</evidence>
<evidence type="ECO:0000313" key="12">
    <source>
        <dbReference type="EMBL" id="MBP2624311.1"/>
    </source>
</evidence>
<keyword evidence="9" id="KW-0067">ATP-binding</keyword>
<evidence type="ECO:0000256" key="2">
    <source>
        <dbReference type="ARBA" id="ARBA00008598"/>
    </source>
</evidence>
<sequence>MSRRVKTEHNELTRVQLPAAVHLTRLGYNYIKKSDIKAEIDDETNILIARFKAAFLSLNPSFSEEDFENILKNIKVELGQEDLGRSFFERLQGKKGYQLIDWQNFENNSFEFGVEVPCINGNEEFRPDITIFINGLPLSFIEVKQPEVIRDGKTGIQSEFRRMEERFQNRKFRKFINITQLITFSDNHEYDDTRGAQYQGSYYSSTGIKKTKYNAFREEDFASCDVAVSPLDPEKEFEILADHNRHSYKNKAEFKLNCESNTPTNRFLTSMYKLDRLCFFLRYGIVYVTETDENATVQLQKHVMRYPQYFATQAIKKMIANGGKKGVIWHTQGSGKTALTYFNNAVLKDYFAQEKIVTRFFFIVDRLDLATQAKDEFVKRGLTVKLINRRSELNKPFDENIAVVNIQKFDSETDFTDRSGYDVNIQNIYFIDEAHRSYNIKGSFLPNLYQADPNAIKIALTGTPIIAYKKGKDGEKQDRQTTRDIFGDYIHKYYYNQSIADGYTLRLIREEVTTEYSKFLQEALHSLEKEVKQGTLNKKMMFSHPNYVAKMLDYIVKDFEESRIAYADDSIGAMVVADSSNQARELFKQFKKNYPNLNGSLILSNEDDKETRKEAVKSYKNGHVDILFVYNMLLTGFDAPRLKKLYLARQVKAHNLLQTLTRVNRPYKGFRVGYVVDFANITQEFDKTNQAYFEELSKEYSVSVGKDEAENAFGSIFISNEEIEQRLSEAQSIIEVYTTDNLEYFAQEVSEITDRKTLIELRKALQSIKEYYNVARLLEHKDILAKIDISRITQLQSIVEMRLQTLSLLAKADDVSAEQVLNLAMSQTEFLFKKGDTEELELASNSLADMIRKAATELNRNFDHSDPKWLSIYEEFQRILHKQNITEASVSNLNKVSKEVEEIWSKAKEHNRKDNLLLHKFVDDEKYARVYKRETNSQSPLADREILQILQRMKPSIDLKVFQNEGLLQNEEYFLKEVIKIARESMKEMDCKLTVDVIKNLSDRLKDEYIGELQN</sequence>
<dbReference type="SUPFAM" id="SSF52540">
    <property type="entry name" value="P-loop containing nucleoside triphosphate hydrolases"/>
    <property type="match status" value="2"/>
</dbReference>
<evidence type="ECO:0000256" key="6">
    <source>
        <dbReference type="ARBA" id="ARBA00022747"/>
    </source>
</evidence>
<dbReference type="EMBL" id="PRDG01000007">
    <property type="protein sequence ID" value="MBP2624311.1"/>
    <property type="molecule type" value="Genomic_DNA"/>
</dbReference>
<evidence type="ECO:0000256" key="9">
    <source>
        <dbReference type="ARBA" id="ARBA00022840"/>
    </source>
</evidence>
<dbReference type="PANTHER" id="PTHR30195:SF15">
    <property type="entry name" value="TYPE I RESTRICTION ENZYME HINDI ENDONUCLEASE SUBUNIT"/>
    <property type="match status" value="1"/>
</dbReference>
<dbReference type="InterPro" id="IPR014001">
    <property type="entry name" value="Helicase_ATP-bd"/>
</dbReference>
<gene>
    <name evidence="12" type="ORF">C4K46_10315</name>
</gene>